<feature type="region of interest" description="Disordered" evidence="6">
    <location>
        <begin position="352"/>
        <end position="399"/>
    </location>
</feature>
<accession>A0ABQ5S367</accession>
<dbReference type="Proteomes" id="UP001165090">
    <property type="component" value="Unassembled WGS sequence"/>
</dbReference>
<dbReference type="Gene3D" id="2.130.10.10">
    <property type="entry name" value="YVTN repeat-like/Quinoprotein amine dehydrogenase"/>
    <property type="match status" value="2"/>
</dbReference>
<dbReference type="PANTHER" id="PTHR13129">
    <property type="entry name" value="VPRBP PROTEIN-RELATED"/>
    <property type="match status" value="1"/>
</dbReference>
<comment type="similarity">
    <text evidence="3">Belongs to the VPRBP/DCAF1 family.</text>
</comment>
<evidence type="ECO:0000313" key="7">
    <source>
        <dbReference type="EMBL" id="GLI63938.1"/>
    </source>
</evidence>
<dbReference type="InterPro" id="IPR033270">
    <property type="entry name" value="VPRBP/DCAF1"/>
</dbReference>
<sequence length="1399" mass="143365">AGSRNGGASASLELIHTGASSVLGQALEAGYVHARQVVRQANGIRSLMQLLQPRHGQGPNAVPPGPLDRIRALACRALIGMAGDPAMRQILTRLQLARLLSDLMREPLAAGVARRPPGAPLEPGVLYQCGPGADWHAAFTGVALELIALTTTGGGSMGPRHGDKFTVAAANDATAPALLKIERAAIAAAAHVSYSPQELLLLVYEHLMASGLHASAANLAAEAQLARASAALHKIMHLNTASGGAPPPPLPAVHGGGTAAGDVGVTLPLEAPVAASGSARQPNATHQLNCSATGLISAACTPYTGGGGGGGTSRKGRAISISAALRDAAAGRCRSDLSHDLARLQLQQQQQQQLQLQSQFESPFPPRTAAAGEAPPATDGVRSGQLKRRASMPLPPVGHPLTRAAAAAAAAAGMSPPPAPSEVTSPPANAVAVVEANGKGVTGVVGGAAAVNQGTRSGGRTSSTHTRGASGAGARKRSSSNVHSSASKAAAAAAVAAADAGSHKAPLRLPGLQAGESREGAAAGATAAAAATNLGTDSDYLTKAFGQQQQQQIGKLQLRMPGLATTPQFLVRAKALSSPFANTNAAGPTADRHAHAGAVTTPFSGGGGGAAAAAAGPANIVGTTFVSGTAGAAGVAPNPLLSDLPSRRPHTHNATTAAALRRHSSNSTATMAAAGVGGASAVAAAAAATLAAVPVMVPELPAHVEAAARDLHLLSRPPAMSKLHHIVMSYLRQQHRQAVMQSAVPTAMLPPISLSRPYVMPQATHALDAPVNVTRRAYRRELQGGHGGRGGARADTQLIYSRFRPLRVFRDEGSLSLCATFVHGWRSLVLGTHGGELKLQDSLEGEILDVVEGHSTAVTHLRSYDNPAAPLLLSSARSDVKLWVARQEVVSEGDVGVLPRAPRTTWDGVTRASFSPDGAQVVAVSCTSARQAMIFDVRTSTRLAVLEPPPLAAGGDGGGPPPVAGGSGSGGRTPRIGVGVGALGLFPGTGGASAAIEGRRSGRVSAATPWACYSPTSEMLLWGNCLYDLRMRTAVHQFDMFTESGSGTFHPAGLEVILNSEIWDLRSFKLLRSVPTLAGAAVAFSGSGDVLYASRRQTEEPLSQLFNPRRSRHPLNTAFRTLDAATYGDIATVAVERVVLDLAVEPSDSLVAIVAVDLTEEEVTASARVYEVGRRRPADDESDAEEEDDEDDDSDGGSEDEDEEIDFDGSDFDTPGPGRRRTNRQDGGGGAAAAALRRLVQGTFRGGGDGEEGSEGDGEGEEGGGGGLGLRAVLGRDGGGGGNGGDEEEDDDGDGDGGMSDDEEVGLAMLEDAYAALEGTYGGDDEDDEYDMDEQDDEDGEYDEEDLERLLEGQDDESDEGSPGGNDDEDNDEDDDEDDNEDDDEDDEGDEDDDSEIAD</sequence>
<proteinExistence type="inferred from homology"/>
<evidence type="ECO:0000256" key="5">
    <source>
        <dbReference type="ARBA" id="ARBA00023242"/>
    </source>
</evidence>
<gene>
    <name evidence="7" type="ORF">VaNZ11_007079</name>
</gene>
<keyword evidence="5" id="KW-0539">Nucleus</keyword>
<evidence type="ECO:0000313" key="8">
    <source>
        <dbReference type="Proteomes" id="UP001165090"/>
    </source>
</evidence>
<dbReference type="EMBL" id="BSDZ01000017">
    <property type="protein sequence ID" value="GLI63938.1"/>
    <property type="molecule type" value="Genomic_DNA"/>
</dbReference>
<feature type="compositionally biased region" description="Acidic residues" evidence="6">
    <location>
        <begin position="1323"/>
        <end position="1399"/>
    </location>
</feature>
<feature type="region of interest" description="Disordered" evidence="6">
    <location>
        <begin position="948"/>
        <end position="971"/>
    </location>
</feature>
<feature type="compositionally biased region" description="Acidic residues" evidence="6">
    <location>
        <begin position="1180"/>
        <end position="1211"/>
    </location>
</feature>
<name>A0ABQ5S367_9CHLO</name>
<comment type="subcellular location">
    <subcellularLocation>
        <location evidence="1">Nucleus</location>
    </subcellularLocation>
</comment>
<reference evidence="7 8" key="1">
    <citation type="journal article" date="2023" name="IScience">
        <title>Expanded male sex-determining region conserved during the evolution of homothallism in the green alga Volvox.</title>
        <authorList>
            <person name="Yamamoto K."/>
            <person name="Matsuzaki R."/>
            <person name="Mahakham W."/>
            <person name="Heman W."/>
            <person name="Sekimoto H."/>
            <person name="Kawachi M."/>
            <person name="Minakuchi Y."/>
            <person name="Toyoda A."/>
            <person name="Nozaki H."/>
        </authorList>
    </citation>
    <scope>NUCLEOTIDE SEQUENCE [LARGE SCALE GENOMIC DNA]</scope>
    <source>
        <strain evidence="7 8">NIES-4468</strain>
    </source>
</reference>
<dbReference type="SUPFAM" id="SSF50978">
    <property type="entry name" value="WD40 repeat-like"/>
    <property type="match status" value="1"/>
</dbReference>
<keyword evidence="4" id="KW-0833">Ubl conjugation pathway</keyword>
<feature type="compositionally biased region" description="Acidic residues" evidence="6">
    <location>
        <begin position="1285"/>
        <end position="1305"/>
    </location>
</feature>
<dbReference type="InterPro" id="IPR036322">
    <property type="entry name" value="WD40_repeat_dom_sf"/>
</dbReference>
<dbReference type="PROSITE" id="PS50896">
    <property type="entry name" value="LISH"/>
    <property type="match status" value="1"/>
</dbReference>
<protein>
    <recommendedName>
        <fullName evidence="9">LisH domain-containing protein</fullName>
    </recommendedName>
</protein>
<evidence type="ECO:0008006" key="9">
    <source>
        <dbReference type="Google" id="ProtNLM"/>
    </source>
</evidence>
<feature type="non-terminal residue" evidence="7">
    <location>
        <position position="1"/>
    </location>
</feature>
<dbReference type="InterPro" id="IPR015943">
    <property type="entry name" value="WD40/YVTN_repeat-like_dom_sf"/>
</dbReference>
<feature type="region of interest" description="Disordered" evidence="6">
    <location>
        <begin position="451"/>
        <end position="485"/>
    </location>
</feature>
<comment type="caution">
    <text evidence="7">The sequence shown here is derived from an EMBL/GenBank/DDBJ whole genome shotgun (WGS) entry which is preliminary data.</text>
</comment>
<evidence type="ECO:0000256" key="4">
    <source>
        <dbReference type="ARBA" id="ARBA00022786"/>
    </source>
</evidence>
<dbReference type="InterPro" id="IPR006594">
    <property type="entry name" value="LisH"/>
</dbReference>
<comment type="pathway">
    <text evidence="2">Protein modification; protein ubiquitination.</text>
</comment>
<feature type="compositionally biased region" description="Acidic residues" evidence="6">
    <location>
        <begin position="1249"/>
        <end position="1262"/>
    </location>
</feature>
<evidence type="ECO:0000256" key="3">
    <source>
        <dbReference type="ARBA" id="ARBA00008845"/>
    </source>
</evidence>
<dbReference type="PANTHER" id="PTHR13129:SF4">
    <property type="entry name" value="DDB1- AND CUL4-ASSOCIATED FACTOR 1"/>
    <property type="match status" value="1"/>
</dbReference>
<evidence type="ECO:0000256" key="1">
    <source>
        <dbReference type="ARBA" id="ARBA00004123"/>
    </source>
</evidence>
<evidence type="ECO:0000256" key="6">
    <source>
        <dbReference type="SAM" id="MobiDB-lite"/>
    </source>
</evidence>
<keyword evidence="8" id="KW-1185">Reference proteome</keyword>
<feature type="region of interest" description="Disordered" evidence="6">
    <location>
        <begin position="1170"/>
        <end position="1399"/>
    </location>
</feature>
<evidence type="ECO:0000256" key="2">
    <source>
        <dbReference type="ARBA" id="ARBA00004906"/>
    </source>
</evidence>
<organism evidence="7 8">
    <name type="scientific">Volvox africanus</name>
    <dbReference type="NCBI Taxonomy" id="51714"/>
    <lineage>
        <taxon>Eukaryota</taxon>
        <taxon>Viridiplantae</taxon>
        <taxon>Chlorophyta</taxon>
        <taxon>core chlorophytes</taxon>
        <taxon>Chlorophyceae</taxon>
        <taxon>CS clade</taxon>
        <taxon>Chlamydomonadales</taxon>
        <taxon>Volvocaceae</taxon>
        <taxon>Volvox</taxon>
    </lineage>
</organism>